<reference evidence="4" key="1">
    <citation type="submission" date="2014-12" db="EMBL/GenBank/DDBJ databases">
        <title>Complete Genome Sequencing of Pandoraea pulmonicola DSM 16583.</title>
        <authorList>
            <person name="Chan K.-G."/>
        </authorList>
    </citation>
    <scope>NUCLEOTIDE SEQUENCE [LARGE SCALE GENOMIC DNA]</scope>
    <source>
        <strain evidence="4">DSM 16583</strain>
    </source>
</reference>
<dbReference type="Proteomes" id="UP000035086">
    <property type="component" value="Chromosome"/>
</dbReference>
<feature type="signal peptide" evidence="1">
    <location>
        <begin position="1"/>
        <end position="20"/>
    </location>
</feature>
<organism evidence="3 5">
    <name type="scientific">Pandoraea pulmonicola</name>
    <dbReference type="NCBI Taxonomy" id="93221"/>
    <lineage>
        <taxon>Bacteria</taxon>
        <taxon>Pseudomonadati</taxon>
        <taxon>Pseudomonadota</taxon>
        <taxon>Betaproteobacteria</taxon>
        <taxon>Burkholderiales</taxon>
        <taxon>Burkholderiaceae</taxon>
        <taxon>Pandoraea</taxon>
    </lineage>
</organism>
<dbReference type="EMBL" id="CP010310">
    <property type="protein sequence ID" value="AJC21251.1"/>
    <property type="molecule type" value="Genomic_DNA"/>
</dbReference>
<evidence type="ECO:0000313" key="2">
    <source>
        <dbReference type="EMBL" id="AJC21251.1"/>
    </source>
</evidence>
<dbReference type="EMBL" id="UGSJ01000001">
    <property type="protein sequence ID" value="SUA90053.1"/>
    <property type="molecule type" value="Genomic_DNA"/>
</dbReference>
<dbReference type="AlphaFoldDB" id="A0AAJ5CZX1"/>
<dbReference type="KEGG" id="ppul:RO07_13535"/>
<evidence type="ECO:0008006" key="6">
    <source>
        <dbReference type="Google" id="ProtNLM"/>
    </source>
</evidence>
<reference evidence="3 5" key="3">
    <citation type="submission" date="2018-06" db="EMBL/GenBank/DDBJ databases">
        <authorList>
            <consortium name="Pathogen Informatics"/>
            <person name="Doyle S."/>
        </authorList>
    </citation>
    <scope>NUCLEOTIDE SEQUENCE [LARGE SCALE GENOMIC DNA]</scope>
    <source>
        <strain evidence="3 5">NCTC13159</strain>
    </source>
</reference>
<keyword evidence="4" id="KW-1185">Reference proteome</keyword>
<protein>
    <recommendedName>
        <fullName evidence="6">Lipoprotein</fullName>
    </recommendedName>
</protein>
<dbReference type="Proteomes" id="UP000254589">
    <property type="component" value="Unassembled WGS sequence"/>
</dbReference>
<evidence type="ECO:0000313" key="3">
    <source>
        <dbReference type="EMBL" id="SUA90053.1"/>
    </source>
</evidence>
<name>A0AAJ5CZX1_PANPU</name>
<dbReference type="RefSeq" id="WP_039408619.1">
    <property type="nucleotide sequence ID" value="NZ_CP010310.2"/>
</dbReference>
<evidence type="ECO:0000313" key="5">
    <source>
        <dbReference type="Proteomes" id="UP000254589"/>
    </source>
</evidence>
<gene>
    <name evidence="3" type="ORF">NCTC13159_01532</name>
    <name evidence="2" type="ORF">RO07_13535</name>
</gene>
<evidence type="ECO:0000256" key="1">
    <source>
        <dbReference type="SAM" id="SignalP"/>
    </source>
</evidence>
<accession>A0AAJ5CZX1</accession>
<proteinExistence type="predicted"/>
<evidence type="ECO:0000313" key="4">
    <source>
        <dbReference type="Proteomes" id="UP000035086"/>
    </source>
</evidence>
<keyword evidence="1" id="KW-0732">Signal</keyword>
<feature type="chain" id="PRO_5042605041" description="Lipoprotein" evidence="1">
    <location>
        <begin position="21"/>
        <end position="108"/>
    </location>
</feature>
<sequence>MKIWIAIPAFTLAAYMTGCASSSPTLSIMESEMMSRELNEQIVNCTLPFLEAHAMAKATISYRYQDGSVTFSSDTHALAAHLGQCAMPSSGPDGTFEREIEIWSTDKQ</sequence>
<reference evidence="2" key="2">
    <citation type="submission" date="2016-11" db="EMBL/GenBank/DDBJ databases">
        <title>Complete Genome Sequencing of Pandoraea pulmonicola DSM 16583.</title>
        <authorList>
            <person name="Chan K.-G."/>
        </authorList>
    </citation>
    <scope>NUCLEOTIDE SEQUENCE</scope>
    <source>
        <strain evidence="2">DSM 16583</strain>
    </source>
</reference>